<dbReference type="PROSITE" id="PS51688">
    <property type="entry name" value="ICA"/>
    <property type="match status" value="1"/>
</dbReference>
<accession>A0A8S5NL80</accession>
<feature type="coiled-coil region" evidence="3">
    <location>
        <begin position="365"/>
        <end position="399"/>
    </location>
</feature>
<dbReference type="InterPro" id="IPR030392">
    <property type="entry name" value="S74_ICA"/>
</dbReference>
<proteinExistence type="predicted"/>
<evidence type="ECO:0000256" key="1">
    <source>
        <dbReference type="ARBA" id="ARBA00004328"/>
    </source>
</evidence>
<sequence>MYETSKKWKQNRYENPVCAMNIYIDDVLINPDYILDFKKGGNAFEEEFCLGGTPSQYIEMKLYKDKMPKTLSKIRVEYGILINHALTVAEVNAMLVGTLNGISVKSLSSNNSSFEMIPIGIYNVDDYTDNDDNTITIKALDNMIKFEFNYNGKELIDKKNEATLLEVAQDICNKAGVELDSTSFLNSDKKVSVYDNTVTAREYISYIAESAGCFACIDREGKLCFREFGQDETEISLEMFGEYKWGEEFKISKVSYEDGVRSFKFGDDTRNNLWINQENMYIVDEDQVQKIYNKIKDLTVNTFEGKVIIDPAIDIGDKIVINGKNVIYQGEMSLEGRFIAQISSKIQIKQKEETTVKKESQKVVNRRVQSRISQAEGKIEQLVEETAENSEKLTKHEQDINGITQSVSEVKTEIKTVDGKADKAQSTANTAKSTADSTNKNLSNNYYTKTETNSQITQKAESITSEVSKTYSTKTETSTAKTEAINSANSSTDNKLKDYTETSKLGTAIEQNYEHVKVAWNQISDFIQMMIINKNASLAILDKDKNVMMALDKNGQHFYKSDGNTVFGEMGVQTVDKQNYISFAVPTDYGKSVEDGMAWGVITSSDDKFWPIMYIKNFTMPPKNSEGCTGEMVLDGCDLVLNSANAGIVATNIKMHGDAMPGLYIDDTSTGQLLLSIIPQIGNIYPSISILDKISFYVDLAGNHTLRIGEENCNCTLSDDGFIVCRRLHVEGNITATGEVISNSSIKVKKNIERYQSRALDEILKTDIYMFNYKSEEKSKKTIGTIIGDGYNCSKEIMSSNKEGINLYSMVSIAYKAIQEQQDEIKKLQAKDKEKDNIIQSLIKRIETLEKGVNK</sequence>
<dbReference type="GO" id="GO:0098015">
    <property type="term" value="C:virus tail"/>
    <property type="evidence" value="ECO:0007669"/>
    <property type="project" value="UniProtKB-KW"/>
</dbReference>
<comment type="subcellular location">
    <subcellularLocation>
        <location evidence="1">Virion</location>
    </subcellularLocation>
</comment>
<feature type="coiled-coil region" evidence="3">
    <location>
        <begin position="811"/>
        <end position="838"/>
    </location>
</feature>
<name>A0A8S5NL80_9CAUD</name>
<evidence type="ECO:0000256" key="4">
    <source>
        <dbReference type="SAM" id="MobiDB-lite"/>
    </source>
</evidence>
<feature type="region of interest" description="Disordered" evidence="4">
    <location>
        <begin position="424"/>
        <end position="445"/>
    </location>
</feature>
<evidence type="ECO:0000256" key="2">
    <source>
        <dbReference type="ARBA" id="ARBA00022732"/>
    </source>
</evidence>
<evidence type="ECO:0000256" key="3">
    <source>
        <dbReference type="SAM" id="Coils"/>
    </source>
</evidence>
<evidence type="ECO:0000259" key="5">
    <source>
        <dbReference type="PROSITE" id="PS51688"/>
    </source>
</evidence>
<keyword evidence="2" id="KW-0946">Virion</keyword>
<organism evidence="6">
    <name type="scientific">Siphoviridae sp. ctiJI15</name>
    <dbReference type="NCBI Taxonomy" id="2826431"/>
    <lineage>
        <taxon>Viruses</taxon>
        <taxon>Duplodnaviria</taxon>
        <taxon>Heunggongvirae</taxon>
        <taxon>Uroviricota</taxon>
        <taxon>Caudoviricetes</taxon>
    </lineage>
</organism>
<dbReference type="EMBL" id="BK015182">
    <property type="protein sequence ID" value="DAD94835.1"/>
    <property type="molecule type" value="Genomic_DNA"/>
</dbReference>
<protein>
    <submittedName>
        <fullName evidence="6">Receptor recognition protein, Long tail, Helical sandwich, Tail fiber</fullName>
    </submittedName>
</protein>
<feature type="domain" description="Peptidase S74" evidence="5">
    <location>
        <begin position="744"/>
        <end position="835"/>
    </location>
</feature>
<evidence type="ECO:0000313" key="6">
    <source>
        <dbReference type="EMBL" id="DAD94835.1"/>
    </source>
</evidence>
<keyword evidence="6" id="KW-0675">Receptor</keyword>
<keyword evidence="2" id="KW-1227">Viral tail protein</keyword>
<reference evidence="6" key="1">
    <citation type="journal article" date="2021" name="Proc. Natl. Acad. Sci. U.S.A.">
        <title>A Catalog of Tens of Thousands of Viruses from Human Metagenomes Reveals Hidden Associations with Chronic Diseases.</title>
        <authorList>
            <person name="Tisza M.J."/>
            <person name="Buck C.B."/>
        </authorList>
    </citation>
    <scope>NUCLEOTIDE SEQUENCE</scope>
    <source>
        <strain evidence="6">CtiJI15</strain>
    </source>
</reference>
<keyword evidence="3" id="KW-0175">Coiled coil</keyword>